<dbReference type="InterPro" id="IPR032834">
    <property type="entry name" value="NatK-like_C"/>
</dbReference>
<dbReference type="Pfam" id="PF14501">
    <property type="entry name" value="HATPase_c_5"/>
    <property type="match status" value="1"/>
</dbReference>
<keyword evidence="1" id="KW-0472">Membrane</keyword>
<keyword evidence="1" id="KW-1133">Transmembrane helix</keyword>
<keyword evidence="4" id="KW-1185">Reference proteome</keyword>
<evidence type="ECO:0000313" key="3">
    <source>
        <dbReference type="EMBL" id="WAJ25024.1"/>
    </source>
</evidence>
<reference evidence="3" key="1">
    <citation type="submission" date="2022-11" db="EMBL/GenBank/DDBJ databases">
        <title>Lacrimispora xylanolytica sy1, complete genome.</title>
        <authorList>
            <person name="Choi S."/>
        </authorList>
    </citation>
    <scope>NUCLEOTIDE SEQUENCE</scope>
    <source>
        <strain evidence="3">Sy1</strain>
    </source>
</reference>
<evidence type="ECO:0000313" key="4">
    <source>
        <dbReference type="Proteomes" id="UP001163115"/>
    </source>
</evidence>
<accession>A0ABY7AF57</accession>
<gene>
    <name evidence="3" type="ORF">OW255_05820</name>
</gene>
<dbReference type="PANTHER" id="PTHR40448">
    <property type="entry name" value="TWO-COMPONENT SENSOR HISTIDINE KINASE"/>
    <property type="match status" value="1"/>
</dbReference>
<dbReference type="RefSeq" id="WP_268115947.1">
    <property type="nucleotide sequence ID" value="NZ_CP113524.1"/>
</dbReference>
<proteinExistence type="predicted"/>
<evidence type="ECO:0000256" key="1">
    <source>
        <dbReference type="SAM" id="Phobius"/>
    </source>
</evidence>
<feature type="transmembrane region" description="Helical" evidence="1">
    <location>
        <begin position="6"/>
        <end position="25"/>
    </location>
</feature>
<name>A0ABY7AF57_9FIRM</name>
<feature type="transmembrane region" description="Helical" evidence="1">
    <location>
        <begin position="118"/>
        <end position="137"/>
    </location>
</feature>
<feature type="transmembrane region" description="Helical" evidence="1">
    <location>
        <begin position="37"/>
        <end position="55"/>
    </location>
</feature>
<dbReference type="PANTHER" id="PTHR40448:SF1">
    <property type="entry name" value="TWO-COMPONENT SENSOR HISTIDINE KINASE"/>
    <property type="match status" value="1"/>
</dbReference>
<keyword evidence="1" id="KW-0812">Transmembrane</keyword>
<evidence type="ECO:0000259" key="2">
    <source>
        <dbReference type="Pfam" id="PF14501"/>
    </source>
</evidence>
<feature type="transmembrane region" description="Helical" evidence="1">
    <location>
        <begin position="187"/>
        <end position="209"/>
    </location>
</feature>
<dbReference type="Gene3D" id="3.30.565.10">
    <property type="entry name" value="Histidine kinase-like ATPase, C-terminal domain"/>
    <property type="match status" value="1"/>
</dbReference>
<organism evidence="3 4">
    <name type="scientific">Lacrimispora xylanolytica</name>
    <dbReference type="NCBI Taxonomy" id="29375"/>
    <lineage>
        <taxon>Bacteria</taxon>
        <taxon>Bacillati</taxon>
        <taxon>Bacillota</taxon>
        <taxon>Clostridia</taxon>
        <taxon>Lachnospirales</taxon>
        <taxon>Lachnospiraceae</taxon>
        <taxon>Lacrimispora</taxon>
    </lineage>
</organism>
<sequence>MNEGMRMTASVLFSLFSVWIMKLYLDTFLTKRSGFRKAAGWLLFFLWQMYGRLYLAGDSPIYYLFGSFAVIGLVGIVGYTSAIWNQVTFSALFAALWELMDMFFLLGTRLFLGGEADGTVTAMWLSKLCLFSLILGIRRYMKAKGSISNLPAQGLSFLLPFTALMTVYFAFYMIAEHSVFQGGNMLFWLLLGTSGMILLNLLVYPAYLLRVEEARIKKNECMYIKQLELFKKQKQLEAQETIELQTKRHDMKQKLIYIHELAQKEEMDRLMAVLDEMIGETSKKEHLDEWTGNLVVDSLVNHLYRVTQAKKIKLDTRIKVPQELNIEDTDLCILLGNAFDNAVEALEYVEEEKRDMRVDMKYERGCLLLCVRNKFADELKMDEEGRLKTRKTEGVHGLGIRSMKKVTERYHGVLMTEGEDDLFTLKAILYEPKKA</sequence>
<feature type="transmembrane region" description="Helical" evidence="1">
    <location>
        <begin position="157"/>
        <end position="175"/>
    </location>
</feature>
<dbReference type="CDD" id="cd16935">
    <property type="entry name" value="HATPase_AgrC-ComD-like"/>
    <property type="match status" value="1"/>
</dbReference>
<dbReference type="Proteomes" id="UP001163115">
    <property type="component" value="Chromosome"/>
</dbReference>
<dbReference type="InterPro" id="IPR036890">
    <property type="entry name" value="HATPase_C_sf"/>
</dbReference>
<feature type="domain" description="Sensor histidine kinase NatK-like C-terminal" evidence="2">
    <location>
        <begin position="329"/>
        <end position="427"/>
    </location>
</feature>
<dbReference type="SUPFAM" id="SSF55874">
    <property type="entry name" value="ATPase domain of HSP90 chaperone/DNA topoisomerase II/histidine kinase"/>
    <property type="match status" value="1"/>
</dbReference>
<feature type="transmembrane region" description="Helical" evidence="1">
    <location>
        <begin position="61"/>
        <end position="84"/>
    </location>
</feature>
<protein>
    <submittedName>
        <fullName evidence="3">GHKL domain-containing protein</fullName>
    </submittedName>
</protein>
<dbReference type="EMBL" id="CP113524">
    <property type="protein sequence ID" value="WAJ25024.1"/>
    <property type="molecule type" value="Genomic_DNA"/>
</dbReference>